<dbReference type="Gene3D" id="3.30.200.20">
    <property type="entry name" value="Phosphorylase Kinase, domain 1"/>
    <property type="match status" value="1"/>
</dbReference>
<dbReference type="EMBL" id="NSKE01000007">
    <property type="protein sequence ID" value="PAU93630.1"/>
    <property type="molecule type" value="Genomic_DNA"/>
</dbReference>
<evidence type="ECO:0000256" key="4">
    <source>
        <dbReference type="ARBA" id="ARBA00022840"/>
    </source>
</evidence>
<dbReference type="SUPFAM" id="SSF81901">
    <property type="entry name" value="HCP-like"/>
    <property type="match status" value="1"/>
</dbReference>
<dbReference type="PROSITE" id="PS50005">
    <property type="entry name" value="TPR"/>
    <property type="match status" value="3"/>
</dbReference>
<dbReference type="RefSeq" id="WP_095606821.1">
    <property type="nucleotide sequence ID" value="NZ_NSKE01000007.1"/>
</dbReference>
<evidence type="ECO:0000256" key="5">
    <source>
        <dbReference type="PROSITE-ProRule" id="PRU00339"/>
    </source>
</evidence>
<dbReference type="PROSITE" id="PS50011">
    <property type="entry name" value="PROTEIN_KINASE_DOM"/>
    <property type="match status" value="1"/>
</dbReference>
<accession>A0A2A2G8Z4</accession>
<organism evidence="9 10">
    <name type="scientific">Fodinibius salipaludis</name>
    <dbReference type="NCBI Taxonomy" id="2032627"/>
    <lineage>
        <taxon>Bacteria</taxon>
        <taxon>Pseudomonadati</taxon>
        <taxon>Balneolota</taxon>
        <taxon>Balneolia</taxon>
        <taxon>Balneolales</taxon>
        <taxon>Balneolaceae</taxon>
        <taxon>Fodinibius</taxon>
    </lineage>
</organism>
<dbReference type="SMART" id="SM00220">
    <property type="entry name" value="S_TKc"/>
    <property type="match status" value="1"/>
</dbReference>
<dbReference type="Gene3D" id="1.10.510.10">
    <property type="entry name" value="Transferase(Phosphotransferase) domain 1"/>
    <property type="match status" value="1"/>
</dbReference>
<dbReference type="InterPro" id="IPR019734">
    <property type="entry name" value="TPR_rpt"/>
</dbReference>
<keyword evidence="2 6" id="KW-0547">Nucleotide-binding</keyword>
<feature type="repeat" description="TPR" evidence="5">
    <location>
        <begin position="493"/>
        <end position="526"/>
    </location>
</feature>
<feature type="binding site" evidence="6">
    <location>
        <position position="123"/>
    </location>
    <ligand>
        <name>ATP</name>
        <dbReference type="ChEBI" id="CHEBI:30616"/>
    </ligand>
</feature>
<dbReference type="PROSITE" id="PS00108">
    <property type="entry name" value="PROTEIN_KINASE_ST"/>
    <property type="match status" value="1"/>
</dbReference>
<evidence type="ECO:0000256" key="1">
    <source>
        <dbReference type="ARBA" id="ARBA00022737"/>
    </source>
</evidence>
<dbReference type="InterPro" id="IPR008271">
    <property type="entry name" value="Ser/Thr_kinase_AS"/>
</dbReference>
<evidence type="ECO:0000313" key="10">
    <source>
        <dbReference type="Proteomes" id="UP000218831"/>
    </source>
</evidence>
<keyword evidence="3 5" id="KW-0802">TPR repeat</keyword>
<dbReference type="InterPro" id="IPR011009">
    <property type="entry name" value="Kinase-like_dom_sf"/>
</dbReference>
<dbReference type="InterPro" id="IPR011990">
    <property type="entry name" value="TPR-like_helical_dom_sf"/>
</dbReference>
<dbReference type="PROSITE" id="PS00107">
    <property type="entry name" value="PROTEIN_KINASE_ATP"/>
    <property type="match status" value="1"/>
</dbReference>
<feature type="transmembrane region" description="Helical" evidence="7">
    <location>
        <begin position="410"/>
        <end position="429"/>
    </location>
</feature>
<dbReference type="InterPro" id="IPR017441">
    <property type="entry name" value="Protein_kinase_ATP_BS"/>
</dbReference>
<dbReference type="Proteomes" id="UP000218831">
    <property type="component" value="Unassembled WGS sequence"/>
</dbReference>
<keyword evidence="7" id="KW-0472">Membrane</keyword>
<keyword evidence="1" id="KW-0677">Repeat</keyword>
<keyword evidence="7" id="KW-0812">Transmembrane</keyword>
<evidence type="ECO:0000256" key="3">
    <source>
        <dbReference type="ARBA" id="ARBA00022803"/>
    </source>
</evidence>
<dbReference type="OrthoDB" id="9813021at2"/>
<evidence type="ECO:0000313" key="9">
    <source>
        <dbReference type="EMBL" id="PAU93630.1"/>
    </source>
</evidence>
<dbReference type="GO" id="GO:0004672">
    <property type="term" value="F:protein kinase activity"/>
    <property type="evidence" value="ECO:0007669"/>
    <property type="project" value="InterPro"/>
</dbReference>
<name>A0A2A2G8Z4_9BACT</name>
<dbReference type="InterPro" id="IPR000719">
    <property type="entry name" value="Prot_kinase_dom"/>
</dbReference>
<feature type="repeat" description="TPR" evidence="5">
    <location>
        <begin position="703"/>
        <end position="736"/>
    </location>
</feature>
<dbReference type="SUPFAM" id="SSF56112">
    <property type="entry name" value="Protein kinase-like (PK-like)"/>
    <property type="match status" value="1"/>
</dbReference>
<keyword evidence="4 6" id="KW-0067">ATP-binding</keyword>
<keyword evidence="7" id="KW-1133">Transmembrane helix</keyword>
<feature type="domain" description="Protein kinase" evidence="8">
    <location>
        <begin position="92"/>
        <end position="389"/>
    </location>
</feature>
<dbReference type="GO" id="GO:0005524">
    <property type="term" value="F:ATP binding"/>
    <property type="evidence" value="ECO:0007669"/>
    <property type="project" value="UniProtKB-UniRule"/>
</dbReference>
<dbReference type="SUPFAM" id="SSF48452">
    <property type="entry name" value="TPR-like"/>
    <property type="match status" value="2"/>
</dbReference>
<dbReference type="PANTHER" id="PTHR45641:SF19">
    <property type="entry name" value="NEPHROCYSTIN-3"/>
    <property type="match status" value="1"/>
</dbReference>
<dbReference type="Gene3D" id="1.25.40.10">
    <property type="entry name" value="Tetratricopeptide repeat domain"/>
    <property type="match status" value="3"/>
</dbReference>
<dbReference type="CDD" id="cd14014">
    <property type="entry name" value="STKc_PknB_like"/>
    <property type="match status" value="1"/>
</dbReference>
<dbReference type="PANTHER" id="PTHR45641">
    <property type="entry name" value="TETRATRICOPEPTIDE REPEAT PROTEIN (AFU_ORTHOLOGUE AFUA_6G03870)"/>
    <property type="match status" value="1"/>
</dbReference>
<evidence type="ECO:0000256" key="6">
    <source>
        <dbReference type="PROSITE-ProRule" id="PRU10141"/>
    </source>
</evidence>
<dbReference type="Pfam" id="PF00069">
    <property type="entry name" value="Pkinase"/>
    <property type="match status" value="1"/>
</dbReference>
<evidence type="ECO:0000259" key="8">
    <source>
        <dbReference type="PROSITE" id="PS50011"/>
    </source>
</evidence>
<dbReference type="Pfam" id="PF13424">
    <property type="entry name" value="TPR_12"/>
    <property type="match status" value="4"/>
</dbReference>
<dbReference type="PROSITE" id="PS50293">
    <property type="entry name" value="TPR_REGION"/>
    <property type="match status" value="1"/>
</dbReference>
<proteinExistence type="predicted"/>
<gene>
    <name evidence="9" type="ORF">CK503_10775</name>
</gene>
<evidence type="ECO:0000256" key="2">
    <source>
        <dbReference type="ARBA" id="ARBA00022741"/>
    </source>
</evidence>
<evidence type="ECO:0000256" key="7">
    <source>
        <dbReference type="SAM" id="Phobius"/>
    </source>
</evidence>
<keyword evidence="10" id="KW-1185">Reference proteome</keyword>
<comment type="caution">
    <text evidence="9">The sequence shown here is derived from an EMBL/GenBank/DDBJ whole genome shotgun (WGS) entry which is preliminary data.</text>
</comment>
<dbReference type="SMART" id="SM00028">
    <property type="entry name" value="TPR"/>
    <property type="match status" value="10"/>
</dbReference>
<reference evidence="9 10" key="1">
    <citation type="submission" date="2017-08" db="EMBL/GenBank/DDBJ databases">
        <title>Aliifodinibius alkalisoli sp. nov., isolated from saline alkaline soil.</title>
        <authorList>
            <person name="Liu D."/>
            <person name="Zhang G."/>
        </authorList>
    </citation>
    <scope>NUCLEOTIDE SEQUENCE [LARGE SCALE GENOMIC DNA]</scope>
    <source>
        <strain evidence="9 10">WN023</strain>
    </source>
</reference>
<sequence length="937" mass="106228">MDQRQWEKVNQIIDTALNLDLDKRSTYIKKKCQGKELLYKEVIKLLDSIEQSETEEFLEGTHGYPQNLAQDLFNSENSKSASAMIGKTVGRYEITELIGHGGMGSVYKAERADGAYDRKVAIKILRHGMDTPSNIARFKRERNILANLDHPHIAQMLDGGLTDQGLPYLVMEYVNGVPLLSYCNRHQLTVTERLQLFENVCAAVNHAHKNAIIHRDLKPSNIFVTEKGVVKVLDFGIAKLVNPSRNENIFKTRTGARILTLGYSAPEQLETQAITTATDAYVLGILLYELLVGQHPFDLEKKGLTEIEEVIRTTNPPLPSTKFKQLTEAKKEEISSNRCIKPAELYKILSGDLNAILMKALRKEQDKRYSSVEQLLEDLSRRRSDLPILARQDSFRYSASKFMKRHKTGFAVIAAFLVLILSFSAFYTWKIAKERNKAQLEAKKAREVSTFLADMFRASDPTVNPQDTVTATTFLQRGKERINQLNNQPEVKSELLHVIGRAHVNIGEYDKAQPLLEQSLDIRKNTFNSSHPMVATGLSDMAKLQKNKGNFAKAESLERKTLEIQRATLGPNSIETGKTMSALAYVIGRQGDHQAADSIYQKALKLQRANPEAGDSDIASTISDWAFSLRQLGKYEKAATLKKEALTIWRNQYGEIHPYVLEQLNDLAIVEEERGDFAKADSFYQKALSVNRQLYDEPNPNTAQLLNNIGTTNIKAGRYDKAEPYLKKSLAMRKEILRPMHPSMAESYINLGRLYIDMEKYQEALQLIQKGLKIDKEQYGDDHPYVGGDYLNMGLIAKNMASYDQAEEYFRQSLNIMQEALPEGHPSTAASMASLGETLYLKGSPKEAEPHLRKSLQMRLEAYDADDVRVAQSQVKLGICLTKLKEYTEAEEHLQNGYQKLKKKRGSSNSQTTSARKYLVQLYEQWDKKDMPDQYRQ</sequence>
<protein>
    <recommendedName>
        <fullName evidence="8">Protein kinase domain-containing protein</fullName>
    </recommendedName>
</protein>
<feature type="repeat" description="TPR" evidence="5">
    <location>
        <begin position="745"/>
        <end position="778"/>
    </location>
</feature>
<dbReference type="AlphaFoldDB" id="A0A2A2G8Z4"/>